<sequence>MKSKLILLLISLSMMKVSQAQDKSLPYYELPEYSKTYTAGTVAARMVDGLGFRYYWATEGLRAEDLAYKPSEDGRTTGETIDHIYGLCRVIVNSTLKLPNDGSQGEELTFAEKRKKTLEYIKIAADILRQSDDISQFKIIFKRGENTSEFPFWNQLNGPIEDAVWHCGQVVLLRRASGNPYNSKASVFSGKVRD</sequence>
<reference evidence="1" key="1">
    <citation type="submission" date="2018-06" db="EMBL/GenBank/DDBJ databases">
        <authorList>
            <person name="Zhirakovskaya E."/>
        </authorList>
    </citation>
    <scope>NUCLEOTIDE SEQUENCE</scope>
</reference>
<protein>
    <recommendedName>
        <fullName evidence="2">DinB-like domain-containing protein</fullName>
    </recommendedName>
</protein>
<gene>
    <name evidence="1" type="ORF">MNBD_BACTEROID02-1471</name>
</gene>
<dbReference type="SUPFAM" id="SSF109854">
    <property type="entry name" value="DinB/YfiT-like putative metalloenzymes"/>
    <property type="match status" value="1"/>
</dbReference>
<organism evidence="1">
    <name type="scientific">hydrothermal vent metagenome</name>
    <dbReference type="NCBI Taxonomy" id="652676"/>
    <lineage>
        <taxon>unclassified sequences</taxon>
        <taxon>metagenomes</taxon>
        <taxon>ecological metagenomes</taxon>
    </lineage>
</organism>
<evidence type="ECO:0000313" key="1">
    <source>
        <dbReference type="EMBL" id="VAV85154.1"/>
    </source>
</evidence>
<proteinExistence type="predicted"/>
<dbReference type="Gene3D" id="1.20.120.450">
    <property type="entry name" value="dinb family like domain"/>
    <property type="match status" value="1"/>
</dbReference>
<evidence type="ECO:0008006" key="2">
    <source>
        <dbReference type="Google" id="ProtNLM"/>
    </source>
</evidence>
<dbReference type="EMBL" id="UOEB01000205">
    <property type="protein sequence ID" value="VAV85154.1"/>
    <property type="molecule type" value="Genomic_DNA"/>
</dbReference>
<accession>A0A3B0QU54</accession>
<dbReference type="AlphaFoldDB" id="A0A3B0QU54"/>
<name>A0A3B0QU54_9ZZZZ</name>
<dbReference type="InterPro" id="IPR034660">
    <property type="entry name" value="DinB/YfiT-like"/>
</dbReference>